<dbReference type="PANTHER" id="PTHR30118">
    <property type="entry name" value="HTH-TYPE TRANSCRIPTIONAL REGULATOR LEUO-RELATED"/>
    <property type="match status" value="1"/>
</dbReference>
<dbReference type="AlphaFoldDB" id="A0A1E5XVV6"/>
<dbReference type="InterPro" id="IPR000847">
    <property type="entry name" value="LysR_HTH_N"/>
</dbReference>
<evidence type="ECO:0000313" key="7">
    <source>
        <dbReference type="EMBL" id="OEO32727.1"/>
    </source>
</evidence>
<dbReference type="InterPro" id="IPR005119">
    <property type="entry name" value="LysR_subst-bd"/>
</dbReference>
<organism evidence="7 8">
    <name type="scientific">Devosia insulae DS-56</name>
    <dbReference type="NCBI Taxonomy" id="1116389"/>
    <lineage>
        <taxon>Bacteria</taxon>
        <taxon>Pseudomonadati</taxon>
        <taxon>Pseudomonadota</taxon>
        <taxon>Alphaproteobacteria</taxon>
        <taxon>Hyphomicrobiales</taxon>
        <taxon>Devosiaceae</taxon>
        <taxon>Devosia</taxon>
    </lineage>
</organism>
<evidence type="ECO:0000256" key="1">
    <source>
        <dbReference type="ARBA" id="ARBA00009437"/>
    </source>
</evidence>
<dbReference type="RefSeq" id="WP_069908117.1">
    <property type="nucleotide sequence ID" value="NZ_LAJE02000058.1"/>
</dbReference>
<keyword evidence="8" id="KW-1185">Reference proteome</keyword>
<evidence type="ECO:0000313" key="8">
    <source>
        <dbReference type="Proteomes" id="UP000095463"/>
    </source>
</evidence>
<name>A0A1E5XVV6_9HYPH</name>
<keyword evidence="4" id="KW-0238">DNA-binding</keyword>
<dbReference type="InterPro" id="IPR050389">
    <property type="entry name" value="LysR-type_TF"/>
</dbReference>
<dbReference type="PROSITE" id="PS50931">
    <property type="entry name" value="HTH_LYSR"/>
    <property type="match status" value="1"/>
</dbReference>
<dbReference type="PRINTS" id="PR00039">
    <property type="entry name" value="HTHLYSR"/>
</dbReference>
<dbReference type="Pfam" id="PF00126">
    <property type="entry name" value="HTH_1"/>
    <property type="match status" value="1"/>
</dbReference>
<dbReference type="OrthoDB" id="8339333at2"/>
<reference evidence="7 8" key="1">
    <citation type="journal article" date="2015" name="Genome Announc.">
        <title>Genome Assemblies of Three Soil-Associated Devosia species: D. insulae, D. limi, and D. soli.</title>
        <authorList>
            <person name="Hassan Y.I."/>
            <person name="Lepp D."/>
            <person name="Zhou T."/>
        </authorList>
    </citation>
    <scope>NUCLEOTIDE SEQUENCE [LARGE SCALE GENOMIC DNA]</scope>
    <source>
        <strain evidence="7 8">DS-56</strain>
    </source>
</reference>
<accession>A0A1E5XVV6</accession>
<dbReference type="GO" id="GO:0003700">
    <property type="term" value="F:DNA-binding transcription factor activity"/>
    <property type="evidence" value="ECO:0007669"/>
    <property type="project" value="InterPro"/>
</dbReference>
<keyword evidence="5" id="KW-0804">Transcription</keyword>
<dbReference type="EMBL" id="LAJE02000058">
    <property type="protein sequence ID" value="OEO32727.1"/>
    <property type="molecule type" value="Genomic_DNA"/>
</dbReference>
<evidence type="ECO:0000259" key="6">
    <source>
        <dbReference type="PROSITE" id="PS50931"/>
    </source>
</evidence>
<evidence type="ECO:0000256" key="2">
    <source>
        <dbReference type="ARBA" id="ARBA00022458"/>
    </source>
</evidence>
<dbReference type="PANTHER" id="PTHR30118:SF15">
    <property type="entry name" value="TRANSCRIPTIONAL REGULATORY PROTEIN"/>
    <property type="match status" value="1"/>
</dbReference>
<evidence type="ECO:0000256" key="4">
    <source>
        <dbReference type="ARBA" id="ARBA00023125"/>
    </source>
</evidence>
<dbReference type="SUPFAM" id="SSF46785">
    <property type="entry name" value="Winged helix' DNA-binding domain"/>
    <property type="match status" value="1"/>
</dbReference>
<proteinExistence type="inferred from homology"/>
<evidence type="ECO:0000256" key="5">
    <source>
        <dbReference type="ARBA" id="ARBA00023163"/>
    </source>
</evidence>
<gene>
    <name evidence="7" type="ORF">VW23_010035</name>
</gene>
<comment type="caution">
    <text evidence="7">The sequence shown here is derived from an EMBL/GenBank/DDBJ whole genome shotgun (WGS) entry which is preliminary data.</text>
</comment>
<keyword evidence="3" id="KW-0805">Transcription regulation</keyword>
<dbReference type="Gene3D" id="1.10.10.10">
    <property type="entry name" value="Winged helix-like DNA-binding domain superfamily/Winged helix DNA-binding domain"/>
    <property type="match status" value="1"/>
</dbReference>
<protein>
    <submittedName>
        <fullName evidence="7">LysR family transcriptional regulator</fullName>
    </submittedName>
</protein>
<dbReference type="InterPro" id="IPR036390">
    <property type="entry name" value="WH_DNA-bd_sf"/>
</dbReference>
<evidence type="ECO:0000256" key="3">
    <source>
        <dbReference type="ARBA" id="ARBA00023015"/>
    </source>
</evidence>
<feature type="domain" description="HTH lysR-type" evidence="6">
    <location>
        <begin position="10"/>
        <end position="67"/>
    </location>
</feature>
<keyword evidence="2" id="KW-0536">Nodulation</keyword>
<sequence length="319" mass="34806">MMNDTALRKIDLNLLLAFSVLMQERNVSRAAERLLLGQPGLSAALKRLREALDDELFVRVGRGLQPTPRALDIAPAIEDALGSIERAIRMPDAFDPLSYEGTFRLGMCDNLETAFFGPLAARIRREAPKAKLVSVASHTHHPGQQLDNGEFDLSVSVHPEPASWHVRQPLFHQSSISIYDPDQLKLTAPLTLADFTREAHIAVSFEGDMAGDVDAALKKLGRTRSVVATVPRFSALPTALSAMPAIATIPESIARCMASLHGLAISKPPVELEASPVSLLYRRVDRADGRAQWFRRVFVEVAREALKTSGCSCDIAIAA</sequence>
<dbReference type="Pfam" id="PF03466">
    <property type="entry name" value="LysR_substrate"/>
    <property type="match status" value="1"/>
</dbReference>
<dbReference type="GO" id="GO:0003677">
    <property type="term" value="F:DNA binding"/>
    <property type="evidence" value="ECO:0007669"/>
    <property type="project" value="UniProtKB-KW"/>
</dbReference>
<dbReference type="SUPFAM" id="SSF53850">
    <property type="entry name" value="Periplasmic binding protein-like II"/>
    <property type="match status" value="1"/>
</dbReference>
<dbReference type="Gene3D" id="3.40.190.10">
    <property type="entry name" value="Periplasmic binding protein-like II"/>
    <property type="match status" value="2"/>
</dbReference>
<dbReference type="InterPro" id="IPR036388">
    <property type="entry name" value="WH-like_DNA-bd_sf"/>
</dbReference>
<dbReference type="Proteomes" id="UP000095463">
    <property type="component" value="Unassembled WGS sequence"/>
</dbReference>
<comment type="similarity">
    <text evidence="1">Belongs to the LysR transcriptional regulatory family.</text>
</comment>